<dbReference type="InterPro" id="IPR046956">
    <property type="entry name" value="RLP23-like"/>
</dbReference>
<keyword evidence="4" id="KW-1133">Transmembrane helix</keyword>
<evidence type="ECO:0000313" key="9">
    <source>
        <dbReference type="Proteomes" id="UP000813462"/>
    </source>
</evidence>
<dbReference type="Proteomes" id="UP000813462">
    <property type="component" value="Unassembled WGS sequence"/>
</dbReference>
<dbReference type="GO" id="GO:0016020">
    <property type="term" value="C:membrane"/>
    <property type="evidence" value="ECO:0007669"/>
    <property type="project" value="UniProtKB-SubCell"/>
</dbReference>
<dbReference type="AlphaFoldDB" id="A0A978VS73"/>
<keyword evidence="5" id="KW-0472">Membrane</keyword>
<sequence>MRNYEFLNVLDLGLNGFSGAIPKWMGTSLRNLQILSLRSNKLNGHIPFQLCHLTQRQIMDVADNNFLGIVPKCFIDFKAMATKKDSNYSVPYISTSHNLEDAYLVIKGIEHRYDKILPLVNSLDLSSNKLTGEIPQQLTTLQGLISLNLSRNFLKGRIPDSIGNMEKFHQAPNSRVLTLLALSAMNSVDVHFPTSVMGTRQNPQPKMEDKRQMMEMNLAAGFIWALEQVLE</sequence>
<reference evidence="8" key="1">
    <citation type="journal article" date="2021" name="Front. Plant Sci.">
        <title>Chromosome-Scale Genome Assembly for Chinese Sour Jujube and Insights Into Its Genome Evolution and Domestication Signature.</title>
        <authorList>
            <person name="Shen L.-Y."/>
            <person name="Luo H."/>
            <person name="Wang X.-L."/>
            <person name="Wang X.-M."/>
            <person name="Qiu X.-J."/>
            <person name="Liu H."/>
            <person name="Zhou S.-S."/>
            <person name="Jia K.-H."/>
            <person name="Nie S."/>
            <person name="Bao Y.-T."/>
            <person name="Zhang R.-G."/>
            <person name="Yun Q.-Z."/>
            <person name="Chai Y.-H."/>
            <person name="Lu J.-Y."/>
            <person name="Li Y."/>
            <person name="Zhao S.-W."/>
            <person name="Mao J.-F."/>
            <person name="Jia S.-G."/>
            <person name="Mao Y.-M."/>
        </authorList>
    </citation>
    <scope>NUCLEOTIDE SEQUENCE</scope>
    <source>
        <strain evidence="8">AT0</strain>
        <tissue evidence="8">Leaf</tissue>
    </source>
</reference>
<accession>A0A978VS73</accession>
<protein>
    <submittedName>
        <fullName evidence="8">Uncharacterized protein</fullName>
    </submittedName>
</protein>
<dbReference type="Gene3D" id="3.80.10.10">
    <property type="entry name" value="Ribonuclease Inhibitor"/>
    <property type="match status" value="1"/>
</dbReference>
<comment type="subcellular location">
    <subcellularLocation>
        <location evidence="1">Membrane</location>
        <topology evidence="1">Single-pass type I membrane protein</topology>
    </subcellularLocation>
</comment>
<evidence type="ECO:0000256" key="6">
    <source>
        <dbReference type="ARBA" id="ARBA00023170"/>
    </source>
</evidence>
<keyword evidence="7" id="KW-0325">Glycoprotein</keyword>
<gene>
    <name evidence="8" type="ORF">FEM48_Zijuj03G0195300</name>
</gene>
<evidence type="ECO:0000313" key="8">
    <source>
        <dbReference type="EMBL" id="KAH7538398.1"/>
    </source>
</evidence>
<dbReference type="InterPro" id="IPR032675">
    <property type="entry name" value="LRR_dom_sf"/>
</dbReference>
<evidence type="ECO:0000256" key="2">
    <source>
        <dbReference type="ARBA" id="ARBA00022692"/>
    </source>
</evidence>
<dbReference type="SUPFAM" id="SSF52058">
    <property type="entry name" value="L domain-like"/>
    <property type="match status" value="1"/>
</dbReference>
<proteinExistence type="predicted"/>
<dbReference type="PANTHER" id="PTHR48063">
    <property type="entry name" value="LRR RECEPTOR-LIKE KINASE"/>
    <property type="match status" value="1"/>
</dbReference>
<dbReference type="EMBL" id="JAEACU010000003">
    <property type="protein sequence ID" value="KAH7538398.1"/>
    <property type="molecule type" value="Genomic_DNA"/>
</dbReference>
<name>A0A978VS73_ZIZJJ</name>
<dbReference type="PANTHER" id="PTHR48063:SF98">
    <property type="entry name" value="LRR RECEPTOR-LIKE SERINE_THREONINE-PROTEIN KINASE FLS2"/>
    <property type="match status" value="1"/>
</dbReference>
<keyword evidence="2" id="KW-0812">Transmembrane</keyword>
<organism evidence="8 9">
    <name type="scientific">Ziziphus jujuba var. spinosa</name>
    <dbReference type="NCBI Taxonomy" id="714518"/>
    <lineage>
        <taxon>Eukaryota</taxon>
        <taxon>Viridiplantae</taxon>
        <taxon>Streptophyta</taxon>
        <taxon>Embryophyta</taxon>
        <taxon>Tracheophyta</taxon>
        <taxon>Spermatophyta</taxon>
        <taxon>Magnoliopsida</taxon>
        <taxon>eudicotyledons</taxon>
        <taxon>Gunneridae</taxon>
        <taxon>Pentapetalae</taxon>
        <taxon>rosids</taxon>
        <taxon>fabids</taxon>
        <taxon>Rosales</taxon>
        <taxon>Rhamnaceae</taxon>
        <taxon>Paliureae</taxon>
        <taxon>Ziziphus</taxon>
    </lineage>
</organism>
<evidence type="ECO:0000256" key="3">
    <source>
        <dbReference type="ARBA" id="ARBA00022729"/>
    </source>
</evidence>
<evidence type="ECO:0000256" key="1">
    <source>
        <dbReference type="ARBA" id="ARBA00004479"/>
    </source>
</evidence>
<comment type="caution">
    <text evidence="8">The sequence shown here is derived from an EMBL/GenBank/DDBJ whole genome shotgun (WGS) entry which is preliminary data.</text>
</comment>
<keyword evidence="6" id="KW-0675">Receptor</keyword>
<evidence type="ECO:0000256" key="5">
    <source>
        <dbReference type="ARBA" id="ARBA00023136"/>
    </source>
</evidence>
<evidence type="ECO:0000256" key="4">
    <source>
        <dbReference type="ARBA" id="ARBA00022989"/>
    </source>
</evidence>
<keyword evidence="3" id="KW-0732">Signal</keyword>
<dbReference type="Pfam" id="PF00560">
    <property type="entry name" value="LRR_1"/>
    <property type="match status" value="3"/>
</dbReference>
<dbReference type="InterPro" id="IPR001611">
    <property type="entry name" value="Leu-rich_rpt"/>
</dbReference>
<evidence type="ECO:0000256" key="7">
    <source>
        <dbReference type="ARBA" id="ARBA00023180"/>
    </source>
</evidence>